<dbReference type="OrthoDB" id="9801912at2"/>
<dbReference type="Proteomes" id="UP000006457">
    <property type="component" value="Unassembled WGS sequence"/>
</dbReference>
<dbReference type="Pfam" id="PF00496">
    <property type="entry name" value="SBP_bac_5"/>
    <property type="match status" value="1"/>
</dbReference>
<dbReference type="GO" id="GO:0015833">
    <property type="term" value="P:peptide transport"/>
    <property type="evidence" value="ECO:0007669"/>
    <property type="project" value="TreeGrafter"/>
</dbReference>
<dbReference type="CDD" id="cd08489">
    <property type="entry name" value="PBP2_NikA"/>
    <property type="match status" value="1"/>
</dbReference>
<dbReference type="InterPro" id="IPR011980">
    <property type="entry name" value="CntA-like"/>
</dbReference>
<feature type="domain" description="Solute-binding protein family 5" evidence="4">
    <location>
        <begin position="64"/>
        <end position="434"/>
    </location>
</feature>
<evidence type="ECO:0000259" key="4">
    <source>
        <dbReference type="Pfam" id="PF00496"/>
    </source>
</evidence>
<evidence type="ECO:0000256" key="2">
    <source>
        <dbReference type="ARBA" id="ARBA00022729"/>
    </source>
</evidence>
<dbReference type="GO" id="GO:0030288">
    <property type="term" value="C:outer membrane-bounded periplasmic space"/>
    <property type="evidence" value="ECO:0007669"/>
    <property type="project" value="UniProtKB-ARBA"/>
</dbReference>
<reference evidence="5 6" key="1">
    <citation type="submission" date="2012-03" db="EMBL/GenBank/DDBJ databases">
        <authorList>
            <person name="Harkins D.M."/>
            <person name="Madupu R."/>
            <person name="Durkin A.S."/>
            <person name="Torralba M."/>
            <person name="Methe B."/>
            <person name="Sutton G.G."/>
            <person name="Nelson K.E."/>
        </authorList>
    </citation>
    <scope>NUCLEOTIDE SEQUENCE [LARGE SCALE GENOMIC DNA]</scope>
    <source>
        <strain evidence="5 6">CCUG 2042</strain>
    </source>
</reference>
<dbReference type="RefSeq" id="WP_005759843.1">
    <property type="nucleotide sequence ID" value="NZ_AJSX01000019.1"/>
</dbReference>
<dbReference type="GO" id="GO:0016151">
    <property type="term" value="F:nickel cation binding"/>
    <property type="evidence" value="ECO:0007669"/>
    <property type="project" value="InterPro"/>
</dbReference>
<accession>I3DFD6</accession>
<dbReference type="PATRIC" id="fig|1095749.3.peg.815"/>
<name>I3DFD6_9PAST</name>
<evidence type="ECO:0000256" key="3">
    <source>
        <dbReference type="SAM" id="SignalP"/>
    </source>
</evidence>
<feature type="signal peptide" evidence="3">
    <location>
        <begin position="1"/>
        <end position="19"/>
    </location>
</feature>
<dbReference type="InterPro" id="IPR023765">
    <property type="entry name" value="SBP_5_CS"/>
</dbReference>
<dbReference type="GO" id="GO:0020037">
    <property type="term" value="F:heme binding"/>
    <property type="evidence" value="ECO:0007669"/>
    <property type="project" value="InterPro"/>
</dbReference>
<dbReference type="SUPFAM" id="SSF53850">
    <property type="entry name" value="Periplasmic binding protein-like II"/>
    <property type="match status" value="1"/>
</dbReference>
<keyword evidence="6" id="KW-1185">Reference proteome</keyword>
<proteinExistence type="inferred from homology"/>
<dbReference type="GO" id="GO:0043190">
    <property type="term" value="C:ATP-binding cassette (ABC) transporter complex"/>
    <property type="evidence" value="ECO:0007669"/>
    <property type="project" value="InterPro"/>
</dbReference>
<dbReference type="Gene3D" id="3.40.190.10">
    <property type="entry name" value="Periplasmic binding protein-like II"/>
    <property type="match status" value="1"/>
</dbReference>
<evidence type="ECO:0000313" key="6">
    <source>
        <dbReference type="Proteomes" id="UP000006457"/>
    </source>
</evidence>
<dbReference type="EMBL" id="AJSX01000019">
    <property type="protein sequence ID" value="EIJ70429.1"/>
    <property type="molecule type" value="Genomic_DNA"/>
</dbReference>
<dbReference type="InterPro" id="IPR030678">
    <property type="entry name" value="Peptide/Ni-bd"/>
</dbReference>
<dbReference type="PANTHER" id="PTHR30290">
    <property type="entry name" value="PERIPLASMIC BINDING COMPONENT OF ABC TRANSPORTER"/>
    <property type="match status" value="1"/>
</dbReference>
<dbReference type="eggNOG" id="COG0747">
    <property type="taxonomic scope" value="Bacteria"/>
</dbReference>
<organism evidence="5 6">
    <name type="scientific">Pasteurella bettyae CCUG 2042</name>
    <dbReference type="NCBI Taxonomy" id="1095749"/>
    <lineage>
        <taxon>Bacteria</taxon>
        <taxon>Pseudomonadati</taxon>
        <taxon>Pseudomonadota</taxon>
        <taxon>Gammaproteobacteria</taxon>
        <taxon>Pasteurellales</taxon>
        <taxon>Pasteurellaceae</taxon>
        <taxon>Pasteurella</taxon>
    </lineage>
</organism>
<dbReference type="GO" id="GO:0015675">
    <property type="term" value="P:nickel cation transport"/>
    <property type="evidence" value="ECO:0007669"/>
    <property type="project" value="InterPro"/>
</dbReference>
<dbReference type="Gene3D" id="3.10.105.10">
    <property type="entry name" value="Dipeptide-binding Protein, Domain 3"/>
    <property type="match status" value="1"/>
</dbReference>
<dbReference type="InterPro" id="IPR039424">
    <property type="entry name" value="SBP_5"/>
</dbReference>
<dbReference type="GO" id="GO:1904680">
    <property type="term" value="F:peptide transmembrane transporter activity"/>
    <property type="evidence" value="ECO:0007669"/>
    <property type="project" value="TreeGrafter"/>
</dbReference>
<comment type="similarity">
    <text evidence="1">Belongs to the bacterial solute-binding protein 5 family.</text>
</comment>
<feature type="chain" id="PRO_5003669897" evidence="3">
    <location>
        <begin position="20"/>
        <end position="521"/>
    </location>
</feature>
<dbReference type="NCBIfam" id="TIGR02294">
    <property type="entry name" value="nickel_nikA"/>
    <property type="match status" value="1"/>
</dbReference>
<gene>
    <name evidence="5" type="primary">nikA</name>
    <name evidence="5" type="ORF">HMPREF1052_1491</name>
</gene>
<protein>
    <submittedName>
        <fullName evidence="5">Nickel ABC transporter, nickel/metallophore periplasmic binding protein</fullName>
    </submittedName>
</protein>
<comment type="caution">
    <text evidence="5">The sequence shown here is derived from an EMBL/GenBank/DDBJ whole genome shotgun (WGS) entry which is preliminary data.</text>
</comment>
<dbReference type="PIRSF" id="PIRSF002741">
    <property type="entry name" value="MppA"/>
    <property type="match status" value="1"/>
</dbReference>
<dbReference type="AlphaFoldDB" id="I3DFD6"/>
<evidence type="ECO:0000256" key="1">
    <source>
        <dbReference type="ARBA" id="ARBA00005695"/>
    </source>
</evidence>
<sequence length="521" mass="58757">MKKIFIFLTALSVTTGSYANQANNELDYASTKDIRDINPHLYSGEMAAQNMVFESLVINTNDGVKPWLAESWSISEDGKTYVFHLRKDVKFSNGESFNANVAKLNMEAVIENFNRHAWLELVQQIDHIEAPDDFTLVLKLKHPYYPTLTELGLTRPFRFLSPKCFKQGKTLNGVDCYVGTGPWMLENHNKNAYARFVPNKNYWGKKPALNAVNWQVIPDRQTMLLAFQKGDIQLIYGADGDMLDMDSFKQISHSQQFASSMSEPTASRSIVLNSARPLTKDKKLRQALEYAVDKQGIATGIFNNAETVAETLMSKTVPYANVDVKTYGFDLAKSAKLLDEAGWILEKGKTIREKAGTPLSLLLSYNVNNASEKEIAELMQADFKKLGIDLQILGEEKQAFLDRQKLGDFDLQYSLSWGKPYDPASFVSSFRIPAHADFQAQKGLPNKAEIDRTIGELLITPDEQKRQALYADLFKTLADEAVYIPLTYSRTKAIYAKALEGVAFNPSQYEIPFEKMSFKSK</sequence>
<evidence type="ECO:0000313" key="5">
    <source>
        <dbReference type="EMBL" id="EIJ70429.1"/>
    </source>
</evidence>
<dbReference type="PROSITE" id="PS01040">
    <property type="entry name" value="SBP_BACTERIAL_5"/>
    <property type="match status" value="1"/>
</dbReference>
<keyword evidence="2 3" id="KW-0732">Signal</keyword>
<dbReference type="PANTHER" id="PTHR30290:SF37">
    <property type="entry name" value="NICKEL-BINDING PERIPLASMIC PROTEIN"/>
    <property type="match status" value="1"/>
</dbReference>
<dbReference type="InterPro" id="IPR000914">
    <property type="entry name" value="SBP_5_dom"/>
</dbReference>